<organism evidence="1">
    <name type="scientific">Rosellinia necatrix</name>
    <name type="common">White root-rot fungus</name>
    <dbReference type="NCBI Taxonomy" id="77044"/>
    <lineage>
        <taxon>Eukaryota</taxon>
        <taxon>Fungi</taxon>
        <taxon>Dikarya</taxon>
        <taxon>Ascomycota</taxon>
        <taxon>Pezizomycotina</taxon>
        <taxon>Sordariomycetes</taxon>
        <taxon>Xylariomycetidae</taxon>
        <taxon>Xylariales</taxon>
        <taxon>Xylariaceae</taxon>
        <taxon>Rosellinia</taxon>
    </lineage>
</organism>
<dbReference type="STRING" id="77044.A0A1W2TGB6"/>
<dbReference type="Proteomes" id="UP000054516">
    <property type="component" value="Unassembled WGS sequence"/>
</dbReference>
<dbReference type="OrthoDB" id="5242418at2759"/>
<accession>A0A1W2TGB6</accession>
<name>A0A1W2TGB6_ROSNE</name>
<evidence type="ECO:0000313" key="1">
    <source>
        <dbReference type="EMBL" id="GAP87132.1"/>
    </source>
</evidence>
<dbReference type="AlphaFoldDB" id="A0A1W2TGB6"/>
<sequence length="206" mass="20449">MAAQLVAGHAFSNLDAGSMFAARDVAGFSPAVAPMVARQESGPTSVNIFIDGQPEFEYAASVVAACADHTVYAVQCTGGGPSSLCGSDSPPATITENASQYHVSSAVTTKTLGVEVKVTLIEECELAGTTAATCTATVAGSAEGQKTTTSATTTYDAASALHFDVAITAGNQKLVNPTGTCSGASTRAVALWGLLGAVGAVGVLAL</sequence>
<keyword evidence="2" id="KW-1185">Reference proteome</keyword>
<evidence type="ECO:0000313" key="2">
    <source>
        <dbReference type="Proteomes" id="UP000054516"/>
    </source>
</evidence>
<dbReference type="OMA" id="ANACNGS"/>
<proteinExistence type="predicted"/>
<reference evidence="1" key="1">
    <citation type="submission" date="2016-03" db="EMBL/GenBank/DDBJ databases">
        <title>Draft genome sequence of Rosellinia necatrix.</title>
        <authorList>
            <person name="Kanematsu S."/>
        </authorList>
    </citation>
    <scope>NUCLEOTIDE SEQUENCE [LARGE SCALE GENOMIC DNA]</scope>
    <source>
        <strain evidence="1">W97</strain>
    </source>
</reference>
<dbReference type="EMBL" id="DF977468">
    <property type="protein sequence ID" value="GAP87132.1"/>
    <property type="molecule type" value="Genomic_DNA"/>
</dbReference>
<gene>
    <name evidence="1" type="ORF">SAMD00023353_2301470</name>
</gene>
<protein>
    <submittedName>
        <fullName evidence="1">Uncharacterized protein</fullName>
    </submittedName>
</protein>